<keyword evidence="3" id="KW-0031">Aminopeptidase</keyword>
<gene>
    <name evidence="11" type="ORF">LCGC14_2008950</name>
</gene>
<dbReference type="InterPro" id="IPR050344">
    <property type="entry name" value="Peptidase_M1_aminopeptidases"/>
</dbReference>
<dbReference type="PRINTS" id="PR00756">
    <property type="entry name" value="ALADIPTASE"/>
</dbReference>
<evidence type="ECO:0000259" key="9">
    <source>
        <dbReference type="Pfam" id="PF01433"/>
    </source>
</evidence>
<evidence type="ECO:0000256" key="7">
    <source>
        <dbReference type="ARBA" id="ARBA00022833"/>
    </source>
</evidence>
<dbReference type="Pfam" id="PF13646">
    <property type="entry name" value="HEAT_2"/>
    <property type="match status" value="1"/>
</dbReference>
<keyword evidence="8" id="KW-0482">Metalloprotease</keyword>
<feature type="domain" description="Peptidase M1 membrane alanine aminopeptidase" evidence="9">
    <location>
        <begin position="185"/>
        <end position="392"/>
    </location>
</feature>
<evidence type="ECO:0000256" key="8">
    <source>
        <dbReference type="ARBA" id="ARBA00023049"/>
    </source>
</evidence>
<dbReference type="GO" id="GO:0043171">
    <property type="term" value="P:peptide catabolic process"/>
    <property type="evidence" value="ECO:0007669"/>
    <property type="project" value="TreeGrafter"/>
</dbReference>
<dbReference type="CDD" id="cd09603">
    <property type="entry name" value="M1_APN_like"/>
    <property type="match status" value="1"/>
</dbReference>
<comment type="caution">
    <text evidence="11">The sequence shown here is derived from an EMBL/GenBank/DDBJ whole genome shotgun (WGS) entry which is preliminary data.</text>
</comment>
<keyword evidence="6" id="KW-0378">Hydrolase</keyword>
<dbReference type="Pfam" id="PF01433">
    <property type="entry name" value="Peptidase_M1"/>
    <property type="match status" value="1"/>
</dbReference>
<evidence type="ECO:0000313" key="11">
    <source>
        <dbReference type="EMBL" id="KKL80024.1"/>
    </source>
</evidence>
<dbReference type="InterPro" id="IPR014782">
    <property type="entry name" value="Peptidase_M1_dom"/>
</dbReference>
<sequence>PLRDDFKECLLDAEELVVTAVTNSENMPLQFTQTDKLIIVHLSKAYEYGETVTFTVKYHATDPKVGLFFDEESPTNPIMVSTVSWPDRARHWFPSYDFPHDKVTNEMIITVKNKYKVLSNGKLVSVKEDKKNGTKTYHWSQELPHSTYLFMLAIGPFAVIEDSLGSLPVTYWVYEKDVEDAKWIFKKTPHMIDYFNRLFGYEYPWAQYAQVTSPRMGGGAENTAATVLGQGVIHDKRAEQDFSWERIIAHEVAHQWWGDLITLRTWSQTWLNESFGTYSDYLYTRHDKGEDEGAYDLLRKKNRYLQEAHTRYIRPVVFDRYNRPEDNFDSHTYPKGAAVLHMLRFVMGDKPFFRTLKHFLHKHEFQAVDTHDFMTAIKDVTGQNLDWFFEQFIFKPGHPFFKISYTWDEQSQKIKLKVVQTQDTSQGIPIYTIPVIIGITTPEKKISEKVWIKHKEQAFEFPVDKKPLLVRFDEGNYLLKEWTFKKKLEELLYQLKNDDVIGRSWAASELAEFQDDPMAMRGLKDRAQNDEFWAVRRSAIETLGTLKKKEHLSLFKETCEDKNSKVRVAALGILGNYEEPELVSLFKKQFIEDDSYLAQAEALRAIGKCGDRSHLSFLKEAAKMESPRNVIKIAADWAIKEINKT</sequence>
<dbReference type="GO" id="GO:0005737">
    <property type="term" value="C:cytoplasm"/>
    <property type="evidence" value="ECO:0007669"/>
    <property type="project" value="TreeGrafter"/>
</dbReference>
<evidence type="ECO:0000256" key="1">
    <source>
        <dbReference type="ARBA" id="ARBA00001947"/>
    </source>
</evidence>
<comment type="cofactor">
    <cofactor evidence="1">
        <name>Zn(2+)</name>
        <dbReference type="ChEBI" id="CHEBI:29105"/>
    </cofactor>
</comment>
<dbReference type="GO" id="GO:0005615">
    <property type="term" value="C:extracellular space"/>
    <property type="evidence" value="ECO:0007669"/>
    <property type="project" value="TreeGrafter"/>
</dbReference>
<dbReference type="Gene3D" id="1.10.390.10">
    <property type="entry name" value="Neutral Protease Domain 2"/>
    <property type="match status" value="1"/>
</dbReference>
<dbReference type="SUPFAM" id="SSF63737">
    <property type="entry name" value="Leukotriene A4 hydrolase N-terminal domain"/>
    <property type="match status" value="1"/>
</dbReference>
<name>A0A0F9F115_9ZZZZ</name>
<dbReference type="InterPro" id="IPR027268">
    <property type="entry name" value="Peptidase_M4/M1_CTD_sf"/>
</dbReference>
<keyword evidence="7" id="KW-0862">Zinc</keyword>
<proteinExistence type="inferred from homology"/>
<accession>A0A0F9F115</accession>
<dbReference type="InterPro" id="IPR042097">
    <property type="entry name" value="Aminopeptidase_N-like_N_sf"/>
</dbReference>
<dbReference type="Gene3D" id="1.25.10.10">
    <property type="entry name" value="Leucine-rich Repeat Variant"/>
    <property type="match status" value="1"/>
</dbReference>
<evidence type="ECO:0000256" key="3">
    <source>
        <dbReference type="ARBA" id="ARBA00022438"/>
    </source>
</evidence>
<dbReference type="SUPFAM" id="SSF55486">
    <property type="entry name" value="Metalloproteases ('zincins'), catalytic domain"/>
    <property type="match status" value="1"/>
</dbReference>
<keyword evidence="5" id="KW-0479">Metal-binding</keyword>
<dbReference type="InterPro" id="IPR011989">
    <property type="entry name" value="ARM-like"/>
</dbReference>
<feature type="domain" description="Aminopeptidase N-like N-terminal" evidence="10">
    <location>
        <begin position="11"/>
        <end position="149"/>
    </location>
</feature>
<comment type="similarity">
    <text evidence="2">Belongs to the peptidase M1 family.</text>
</comment>
<dbReference type="GO" id="GO:0006508">
    <property type="term" value="P:proteolysis"/>
    <property type="evidence" value="ECO:0007669"/>
    <property type="project" value="UniProtKB-KW"/>
</dbReference>
<evidence type="ECO:0000259" key="10">
    <source>
        <dbReference type="Pfam" id="PF17900"/>
    </source>
</evidence>
<dbReference type="InterPro" id="IPR001930">
    <property type="entry name" value="Peptidase_M1"/>
</dbReference>
<dbReference type="InterPro" id="IPR016024">
    <property type="entry name" value="ARM-type_fold"/>
</dbReference>
<evidence type="ECO:0000256" key="2">
    <source>
        <dbReference type="ARBA" id="ARBA00010136"/>
    </source>
</evidence>
<dbReference type="GO" id="GO:0016020">
    <property type="term" value="C:membrane"/>
    <property type="evidence" value="ECO:0007669"/>
    <property type="project" value="TreeGrafter"/>
</dbReference>
<dbReference type="GO" id="GO:0008270">
    <property type="term" value="F:zinc ion binding"/>
    <property type="evidence" value="ECO:0007669"/>
    <property type="project" value="InterPro"/>
</dbReference>
<feature type="non-terminal residue" evidence="11">
    <location>
        <position position="1"/>
    </location>
</feature>
<dbReference type="Gene3D" id="2.60.40.1730">
    <property type="entry name" value="tricorn interacting facor f3 domain"/>
    <property type="match status" value="1"/>
</dbReference>
<reference evidence="11" key="1">
    <citation type="journal article" date="2015" name="Nature">
        <title>Complex archaea that bridge the gap between prokaryotes and eukaryotes.</title>
        <authorList>
            <person name="Spang A."/>
            <person name="Saw J.H."/>
            <person name="Jorgensen S.L."/>
            <person name="Zaremba-Niedzwiedzka K."/>
            <person name="Martijn J."/>
            <person name="Lind A.E."/>
            <person name="van Eijk R."/>
            <person name="Schleper C."/>
            <person name="Guy L."/>
            <person name="Ettema T.J."/>
        </authorList>
    </citation>
    <scope>NUCLEOTIDE SEQUENCE</scope>
</reference>
<dbReference type="GO" id="GO:0042277">
    <property type="term" value="F:peptide binding"/>
    <property type="evidence" value="ECO:0007669"/>
    <property type="project" value="TreeGrafter"/>
</dbReference>
<dbReference type="EMBL" id="LAZR01022984">
    <property type="protein sequence ID" value="KKL80024.1"/>
    <property type="molecule type" value="Genomic_DNA"/>
</dbReference>
<protein>
    <submittedName>
        <fullName evidence="11">Uncharacterized protein</fullName>
    </submittedName>
</protein>
<keyword evidence="4" id="KW-0645">Protease</keyword>
<dbReference type="InterPro" id="IPR045357">
    <property type="entry name" value="Aminopeptidase_N-like_N"/>
</dbReference>
<dbReference type="Pfam" id="PF17900">
    <property type="entry name" value="Peptidase_M1_N"/>
    <property type="match status" value="1"/>
</dbReference>
<dbReference type="SUPFAM" id="SSF48371">
    <property type="entry name" value="ARM repeat"/>
    <property type="match status" value="1"/>
</dbReference>
<dbReference type="GO" id="GO:0070006">
    <property type="term" value="F:metalloaminopeptidase activity"/>
    <property type="evidence" value="ECO:0007669"/>
    <property type="project" value="TreeGrafter"/>
</dbReference>
<dbReference type="PANTHER" id="PTHR11533">
    <property type="entry name" value="PROTEASE M1 ZINC METALLOPROTEASE"/>
    <property type="match status" value="1"/>
</dbReference>
<evidence type="ECO:0000256" key="5">
    <source>
        <dbReference type="ARBA" id="ARBA00022723"/>
    </source>
</evidence>
<evidence type="ECO:0000256" key="4">
    <source>
        <dbReference type="ARBA" id="ARBA00022670"/>
    </source>
</evidence>
<organism evidence="11">
    <name type="scientific">marine sediment metagenome</name>
    <dbReference type="NCBI Taxonomy" id="412755"/>
    <lineage>
        <taxon>unclassified sequences</taxon>
        <taxon>metagenomes</taxon>
        <taxon>ecological metagenomes</taxon>
    </lineage>
</organism>
<dbReference type="AlphaFoldDB" id="A0A0F9F115"/>
<evidence type="ECO:0000256" key="6">
    <source>
        <dbReference type="ARBA" id="ARBA00022801"/>
    </source>
</evidence>
<dbReference type="PANTHER" id="PTHR11533:SF174">
    <property type="entry name" value="PUROMYCIN-SENSITIVE AMINOPEPTIDASE-RELATED"/>
    <property type="match status" value="1"/>
</dbReference>